<dbReference type="InterPro" id="IPR011009">
    <property type="entry name" value="Kinase-like_dom_sf"/>
</dbReference>
<protein>
    <recommendedName>
        <fullName evidence="2">Aminoglycoside phosphotransferase domain-containing protein</fullName>
    </recommendedName>
</protein>
<sequence>MGCSVGREREREPRRSARQKPRVDSTKPTQDTPTEQSTGTLSRDEVTTLVGDLQKYLSELRAIPKEISPKYAITNALGKACYDGRLITGSDYGEARRDFFGPFVDEDDFNNTLQFIALSNAIHRSGHEIVFTHGDLNMRNIMMHNGRLSGLIDWETCG</sequence>
<evidence type="ECO:0000313" key="3">
    <source>
        <dbReference type="EMBL" id="KAG5962765.1"/>
    </source>
</evidence>
<evidence type="ECO:0000259" key="2">
    <source>
        <dbReference type="Pfam" id="PF01636"/>
    </source>
</evidence>
<dbReference type="Proteomes" id="UP000784919">
    <property type="component" value="Unassembled WGS sequence"/>
</dbReference>
<organism evidence="3 4">
    <name type="scientific">Claviceps arundinis</name>
    <dbReference type="NCBI Taxonomy" id="1623583"/>
    <lineage>
        <taxon>Eukaryota</taxon>
        <taxon>Fungi</taxon>
        <taxon>Dikarya</taxon>
        <taxon>Ascomycota</taxon>
        <taxon>Pezizomycotina</taxon>
        <taxon>Sordariomycetes</taxon>
        <taxon>Hypocreomycetidae</taxon>
        <taxon>Hypocreales</taxon>
        <taxon>Clavicipitaceae</taxon>
        <taxon>Claviceps</taxon>
    </lineage>
</organism>
<dbReference type="Pfam" id="PF01636">
    <property type="entry name" value="APH"/>
    <property type="match status" value="1"/>
</dbReference>
<reference evidence="3" key="1">
    <citation type="journal article" date="2020" name="bioRxiv">
        <title>Whole genome comparisons of ergot fungi reveals the divergence and evolution of species within the genus Claviceps are the result of varying mechanisms driving genome evolution and host range expansion.</title>
        <authorList>
            <person name="Wyka S.A."/>
            <person name="Mondo S.J."/>
            <person name="Liu M."/>
            <person name="Dettman J."/>
            <person name="Nalam V."/>
            <person name="Broders K.D."/>
        </authorList>
    </citation>
    <scope>NUCLEOTIDE SEQUENCE</scope>
    <source>
        <strain evidence="3">CCC 1102</strain>
    </source>
</reference>
<proteinExistence type="predicted"/>
<gene>
    <name evidence="3" type="ORF">E4U56_003217</name>
</gene>
<dbReference type="OrthoDB" id="3250044at2759"/>
<feature type="domain" description="Aminoglycoside phosphotransferase" evidence="2">
    <location>
        <begin position="39"/>
        <end position="158"/>
    </location>
</feature>
<evidence type="ECO:0000313" key="4">
    <source>
        <dbReference type="Proteomes" id="UP000784919"/>
    </source>
</evidence>
<dbReference type="SUPFAM" id="SSF56112">
    <property type="entry name" value="Protein kinase-like (PK-like)"/>
    <property type="match status" value="1"/>
</dbReference>
<comment type="caution">
    <text evidence="3">The sequence shown here is derived from an EMBL/GenBank/DDBJ whole genome shotgun (WGS) entry which is preliminary data.</text>
</comment>
<name>A0A9P7SP03_9HYPO</name>
<dbReference type="PANTHER" id="PTHR21310">
    <property type="entry name" value="AMINOGLYCOSIDE PHOSPHOTRANSFERASE-RELATED-RELATED"/>
    <property type="match status" value="1"/>
</dbReference>
<feature type="region of interest" description="Disordered" evidence="1">
    <location>
        <begin position="1"/>
        <end position="43"/>
    </location>
</feature>
<feature type="compositionally biased region" description="Basic and acidic residues" evidence="1">
    <location>
        <begin position="1"/>
        <end position="25"/>
    </location>
</feature>
<feature type="compositionally biased region" description="Polar residues" evidence="1">
    <location>
        <begin position="26"/>
        <end position="41"/>
    </location>
</feature>
<evidence type="ECO:0000256" key="1">
    <source>
        <dbReference type="SAM" id="MobiDB-lite"/>
    </source>
</evidence>
<dbReference type="Gene3D" id="3.90.1200.10">
    <property type="match status" value="1"/>
</dbReference>
<accession>A0A9P7SP03</accession>
<dbReference type="AlphaFoldDB" id="A0A9P7SP03"/>
<dbReference type="InterPro" id="IPR002575">
    <property type="entry name" value="Aminoglycoside_PTrfase"/>
</dbReference>
<dbReference type="PANTHER" id="PTHR21310:SF58">
    <property type="entry name" value="AMINOGLYCOSIDE PHOSPHOTRANSFERASE DOMAIN-CONTAINING PROTEIN"/>
    <property type="match status" value="1"/>
</dbReference>
<dbReference type="InterPro" id="IPR051678">
    <property type="entry name" value="AGP_Transferase"/>
</dbReference>
<dbReference type="EMBL" id="SRPS01000212">
    <property type="protein sequence ID" value="KAG5962765.1"/>
    <property type="molecule type" value="Genomic_DNA"/>
</dbReference>